<comment type="caution">
    <text evidence="2">The sequence shown here is derived from an EMBL/GenBank/DDBJ whole genome shotgun (WGS) entry which is preliminary data.</text>
</comment>
<feature type="transmembrane region" description="Helical" evidence="1">
    <location>
        <begin position="28"/>
        <end position="51"/>
    </location>
</feature>
<dbReference type="AlphaFoldDB" id="A0A2N1MWX5"/>
<dbReference type="Proteomes" id="UP000233469">
    <property type="component" value="Unassembled WGS sequence"/>
</dbReference>
<feature type="transmembrane region" description="Helical" evidence="1">
    <location>
        <begin position="63"/>
        <end position="84"/>
    </location>
</feature>
<sequence>MNPITVVIKPPTTDVTESPTEGTKNCTIMFRLLVLGHLIYVSAFSSWAFDIQYRFRLSVLGRWIYRYWLGYPWPWIGIGCIAAISP</sequence>
<reference evidence="2 3" key="2">
    <citation type="submission" date="2017-10" db="EMBL/GenBank/DDBJ databases">
        <title>Extensive intraspecific genome diversity in a model arbuscular mycorrhizal fungus.</title>
        <authorList>
            <person name="Chen E.C.H."/>
            <person name="Morin E."/>
            <person name="Baudet D."/>
            <person name="Noel J."/>
            <person name="Ndikumana S."/>
            <person name="Charron P."/>
            <person name="St-Onge C."/>
            <person name="Giorgi J."/>
            <person name="Grigoriev I.V."/>
            <person name="Roux C."/>
            <person name="Martin F.M."/>
            <person name="Corradi N."/>
        </authorList>
    </citation>
    <scope>NUCLEOTIDE SEQUENCE [LARGE SCALE GENOMIC DNA]</scope>
    <source>
        <strain evidence="2 3">C2</strain>
    </source>
</reference>
<evidence type="ECO:0000313" key="3">
    <source>
        <dbReference type="Proteomes" id="UP000233469"/>
    </source>
</evidence>
<gene>
    <name evidence="2" type="ORF">RhiirC2_853074</name>
</gene>
<keyword evidence="1" id="KW-0812">Transmembrane</keyword>
<reference evidence="2 3" key="1">
    <citation type="submission" date="2016-04" db="EMBL/GenBank/DDBJ databases">
        <title>Genome analyses suggest a sexual origin of heterokaryosis in a supposedly ancient asexual fungus.</title>
        <authorList>
            <person name="Ropars J."/>
            <person name="Sedzielewska K."/>
            <person name="Noel J."/>
            <person name="Charron P."/>
            <person name="Farinelli L."/>
            <person name="Marton T."/>
            <person name="Kruger M."/>
            <person name="Pelin A."/>
            <person name="Brachmann A."/>
            <person name="Corradi N."/>
        </authorList>
    </citation>
    <scope>NUCLEOTIDE SEQUENCE [LARGE SCALE GENOMIC DNA]</scope>
    <source>
        <strain evidence="2 3">C2</strain>
    </source>
</reference>
<evidence type="ECO:0000313" key="2">
    <source>
        <dbReference type="EMBL" id="PKK66172.1"/>
    </source>
</evidence>
<dbReference type="EMBL" id="LLXL01001133">
    <property type="protein sequence ID" value="PKK66172.1"/>
    <property type="molecule type" value="Genomic_DNA"/>
</dbReference>
<name>A0A2N1MWX5_9GLOM</name>
<accession>A0A2N1MWX5</accession>
<keyword evidence="1" id="KW-0472">Membrane</keyword>
<protein>
    <submittedName>
        <fullName evidence="2">Uncharacterized protein</fullName>
    </submittedName>
</protein>
<proteinExistence type="predicted"/>
<keyword evidence="1" id="KW-1133">Transmembrane helix</keyword>
<evidence type="ECO:0000256" key="1">
    <source>
        <dbReference type="SAM" id="Phobius"/>
    </source>
</evidence>
<organism evidence="2 3">
    <name type="scientific">Rhizophagus irregularis</name>
    <dbReference type="NCBI Taxonomy" id="588596"/>
    <lineage>
        <taxon>Eukaryota</taxon>
        <taxon>Fungi</taxon>
        <taxon>Fungi incertae sedis</taxon>
        <taxon>Mucoromycota</taxon>
        <taxon>Glomeromycotina</taxon>
        <taxon>Glomeromycetes</taxon>
        <taxon>Glomerales</taxon>
        <taxon>Glomeraceae</taxon>
        <taxon>Rhizophagus</taxon>
    </lineage>
</organism>